<proteinExistence type="predicted"/>
<evidence type="ECO:0008006" key="5">
    <source>
        <dbReference type="Google" id="ProtNLM"/>
    </source>
</evidence>
<evidence type="ECO:0000313" key="3">
    <source>
        <dbReference type="EMBL" id="MBF9142741.1"/>
    </source>
</evidence>
<feature type="region of interest" description="Disordered" evidence="1">
    <location>
        <begin position="20"/>
        <end position="123"/>
    </location>
</feature>
<keyword evidence="2" id="KW-0732">Signal</keyword>
<gene>
    <name evidence="3" type="ORF">I2I01_13920</name>
</gene>
<dbReference type="PROSITE" id="PS51257">
    <property type="entry name" value="PROKAR_LIPOPROTEIN"/>
    <property type="match status" value="1"/>
</dbReference>
<accession>A0A931FM53</accession>
<feature type="compositionally biased region" description="Basic and acidic residues" evidence="1">
    <location>
        <begin position="26"/>
        <end position="35"/>
    </location>
</feature>
<evidence type="ECO:0000313" key="4">
    <source>
        <dbReference type="Proteomes" id="UP000645610"/>
    </source>
</evidence>
<sequence>MKLTSTLLLAVSAATLALTSCSSEPSDWRPDEKVSLDQVAPGTRNDENYDHSVPNGSIENMHSPLMKAAEAGNQDPATATTQVTPASATSANAEEGMIKRGQLHDAGKSTQADTAENGHQMQR</sequence>
<keyword evidence="4" id="KW-1185">Reference proteome</keyword>
<protein>
    <recommendedName>
        <fullName evidence="5">Lipoprotein</fullName>
    </recommendedName>
</protein>
<feature type="chain" id="PRO_5037460701" description="Lipoprotein" evidence="2">
    <location>
        <begin position="18"/>
        <end position="123"/>
    </location>
</feature>
<feature type="signal peptide" evidence="2">
    <location>
        <begin position="1"/>
        <end position="17"/>
    </location>
</feature>
<name>A0A931FM53_9BACT</name>
<dbReference type="EMBL" id="JADQDP010000003">
    <property type="protein sequence ID" value="MBF9142741.1"/>
    <property type="molecule type" value="Genomic_DNA"/>
</dbReference>
<reference evidence="3 4" key="1">
    <citation type="submission" date="2020-11" db="EMBL/GenBank/DDBJ databases">
        <authorList>
            <person name="Kim M.K."/>
        </authorList>
    </citation>
    <scope>NUCLEOTIDE SEQUENCE [LARGE SCALE GENOMIC DNA]</scope>
    <source>
        <strain evidence="3 4">BT439</strain>
    </source>
</reference>
<feature type="compositionally biased region" description="Polar residues" evidence="1">
    <location>
        <begin position="75"/>
        <end position="92"/>
    </location>
</feature>
<evidence type="ECO:0000256" key="1">
    <source>
        <dbReference type="SAM" id="MobiDB-lite"/>
    </source>
</evidence>
<dbReference type="RefSeq" id="WP_196287088.1">
    <property type="nucleotide sequence ID" value="NZ_JADQDP010000003.1"/>
</dbReference>
<organism evidence="3 4">
    <name type="scientific">Hymenobacter properus</name>
    <dbReference type="NCBI Taxonomy" id="2791026"/>
    <lineage>
        <taxon>Bacteria</taxon>
        <taxon>Pseudomonadati</taxon>
        <taxon>Bacteroidota</taxon>
        <taxon>Cytophagia</taxon>
        <taxon>Cytophagales</taxon>
        <taxon>Hymenobacteraceae</taxon>
        <taxon>Hymenobacter</taxon>
    </lineage>
</organism>
<feature type="compositionally biased region" description="Basic and acidic residues" evidence="1">
    <location>
        <begin position="96"/>
        <end position="107"/>
    </location>
</feature>
<dbReference type="AlphaFoldDB" id="A0A931FM53"/>
<dbReference type="Proteomes" id="UP000645610">
    <property type="component" value="Unassembled WGS sequence"/>
</dbReference>
<feature type="compositionally biased region" description="Polar residues" evidence="1">
    <location>
        <begin position="108"/>
        <end position="123"/>
    </location>
</feature>
<evidence type="ECO:0000256" key="2">
    <source>
        <dbReference type="SAM" id="SignalP"/>
    </source>
</evidence>
<comment type="caution">
    <text evidence="3">The sequence shown here is derived from an EMBL/GenBank/DDBJ whole genome shotgun (WGS) entry which is preliminary data.</text>
</comment>